<evidence type="ECO:0000313" key="1">
    <source>
        <dbReference type="EMBL" id="KAK3759126.1"/>
    </source>
</evidence>
<evidence type="ECO:0000313" key="2">
    <source>
        <dbReference type="Proteomes" id="UP001283361"/>
    </source>
</evidence>
<sequence>MGQHYEFLRMPFWILNSGMTMTKAVRRLLEGMDNVVDYIDDLLVHTKTWVKHLSSEHFHAGPFLGFLSVNDTEKALPSSWHTLLAFFLAKFLKPTNRLGGEDS</sequence>
<dbReference type="InterPro" id="IPR043502">
    <property type="entry name" value="DNA/RNA_pol_sf"/>
</dbReference>
<proteinExistence type="predicted"/>
<dbReference type="Gene3D" id="3.30.70.270">
    <property type="match status" value="1"/>
</dbReference>
<accession>A0AAE0YYR8</accession>
<dbReference type="SUPFAM" id="SSF56672">
    <property type="entry name" value="DNA/RNA polymerases"/>
    <property type="match status" value="1"/>
</dbReference>
<dbReference type="Proteomes" id="UP001283361">
    <property type="component" value="Unassembled WGS sequence"/>
</dbReference>
<keyword evidence="2" id="KW-1185">Reference proteome</keyword>
<reference evidence="1" key="1">
    <citation type="journal article" date="2023" name="G3 (Bethesda)">
        <title>A reference genome for the long-term kleptoplast-retaining sea slug Elysia crispata morphotype clarki.</title>
        <authorList>
            <person name="Eastman K.E."/>
            <person name="Pendleton A.L."/>
            <person name="Shaikh M.A."/>
            <person name="Suttiyut T."/>
            <person name="Ogas R."/>
            <person name="Tomko P."/>
            <person name="Gavelis G."/>
            <person name="Widhalm J.R."/>
            <person name="Wisecaver J.H."/>
        </authorList>
    </citation>
    <scope>NUCLEOTIDE SEQUENCE</scope>
    <source>
        <strain evidence="1">ECLA1</strain>
    </source>
</reference>
<dbReference type="InterPro" id="IPR043128">
    <property type="entry name" value="Rev_trsase/Diguanyl_cyclase"/>
</dbReference>
<dbReference type="EMBL" id="JAWDGP010005164">
    <property type="protein sequence ID" value="KAK3759126.1"/>
    <property type="molecule type" value="Genomic_DNA"/>
</dbReference>
<comment type="caution">
    <text evidence="1">The sequence shown here is derived from an EMBL/GenBank/DDBJ whole genome shotgun (WGS) entry which is preliminary data.</text>
</comment>
<dbReference type="AlphaFoldDB" id="A0AAE0YYR8"/>
<gene>
    <name evidence="1" type="ORF">RRG08_065042</name>
</gene>
<name>A0AAE0YYR8_9GAST</name>
<protein>
    <submittedName>
        <fullName evidence="1">Uncharacterized protein</fullName>
    </submittedName>
</protein>
<organism evidence="1 2">
    <name type="scientific">Elysia crispata</name>
    <name type="common">lettuce slug</name>
    <dbReference type="NCBI Taxonomy" id="231223"/>
    <lineage>
        <taxon>Eukaryota</taxon>
        <taxon>Metazoa</taxon>
        <taxon>Spiralia</taxon>
        <taxon>Lophotrochozoa</taxon>
        <taxon>Mollusca</taxon>
        <taxon>Gastropoda</taxon>
        <taxon>Heterobranchia</taxon>
        <taxon>Euthyneura</taxon>
        <taxon>Panpulmonata</taxon>
        <taxon>Sacoglossa</taxon>
        <taxon>Placobranchoidea</taxon>
        <taxon>Plakobranchidae</taxon>
        <taxon>Elysia</taxon>
    </lineage>
</organism>